<accession>A0ABW9XLL1</accession>
<dbReference type="PROSITE" id="PS50928">
    <property type="entry name" value="ABC_TM1"/>
    <property type="match status" value="1"/>
</dbReference>
<comment type="caution">
    <text evidence="10">The sequence shown here is derived from an EMBL/GenBank/DDBJ whole genome shotgun (WGS) entry which is preliminary data.</text>
</comment>
<evidence type="ECO:0000256" key="1">
    <source>
        <dbReference type="ARBA" id="ARBA00004651"/>
    </source>
</evidence>
<feature type="compositionally biased region" description="Polar residues" evidence="8">
    <location>
        <begin position="1"/>
        <end position="11"/>
    </location>
</feature>
<dbReference type="SUPFAM" id="SSF160964">
    <property type="entry name" value="MalF N-terminal region-like"/>
    <property type="match status" value="1"/>
</dbReference>
<protein>
    <submittedName>
        <fullName evidence="10">ABC transporter permease subunit</fullName>
    </submittedName>
</protein>
<dbReference type="Gene3D" id="1.10.3720.10">
    <property type="entry name" value="MetI-like"/>
    <property type="match status" value="1"/>
</dbReference>
<comment type="similarity">
    <text evidence="7">Belongs to the binding-protein-dependent transport system permease family.</text>
</comment>
<evidence type="ECO:0000256" key="6">
    <source>
        <dbReference type="ARBA" id="ARBA00023136"/>
    </source>
</evidence>
<dbReference type="PANTHER" id="PTHR30193:SF37">
    <property type="entry name" value="INNER MEMBRANE ABC TRANSPORTER PERMEASE PROTEIN YCJO"/>
    <property type="match status" value="1"/>
</dbReference>
<keyword evidence="4 7" id="KW-0812">Transmembrane</keyword>
<evidence type="ECO:0000313" key="11">
    <source>
        <dbReference type="Proteomes" id="UP000665561"/>
    </source>
</evidence>
<dbReference type="InterPro" id="IPR035906">
    <property type="entry name" value="MetI-like_sf"/>
</dbReference>
<dbReference type="EMBL" id="JAAAMV010000002">
    <property type="protein sequence ID" value="NBD23339.1"/>
    <property type="molecule type" value="Genomic_DNA"/>
</dbReference>
<sequence>MANVRPFTTNDVRPDPAAPLGGPAGKRMRGSAWLNLLYVPALILFGVFIFYPFIKGVQISFTNWDGYNQDFKWIGGFNYKRMFSDPDMGRVIRNTVIYGVGSAFLQNVIGLAYALFLNMNLRTRGLVRTVIYLPVIISSLIMGYIWYFFFQYDGGAINDILLLFQDEPSNLLGDKDFNSWIITFVNTYQYLGIAMVLFLAGLQTIPKDYYEAATIDGATAFDRFRHVTWPLIAPSLTISMVLNLIGGLKLFDVIVAMTNSGPGYASASMSSIMYLLYFGREDAGYAATIGILMFVMISIVSLVALFLLRRREVHA</sequence>
<evidence type="ECO:0000256" key="4">
    <source>
        <dbReference type="ARBA" id="ARBA00022692"/>
    </source>
</evidence>
<comment type="subcellular location">
    <subcellularLocation>
        <location evidence="1 7">Cell membrane</location>
        <topology evidence="1 7">Multi-pass membrane protein</topology>
    </subcellularLocation>
</comment>
<keyword evidence="3" id="KW-1003">Cell membrane</keyword>
<dbReference type="CDD" id="cd06261">
    <property type="entry name" value="TM_PBP2"/>
    <property type="match status" value="1"/>
</dbReference>
<feature type="transmembrane region" description="Helical" evidence="7">
    <location>
        <begin position="36"/>
        <end position="54"/>
    </location>
</feature>
<feature type="region of interest" description="Disordered" evidence="8">
    <location>
        <begin position="1"/>
        <end position="25"/>
    </location>
</feature>
<evidence type="ECO:0000256" key="8">
    <source>
        <dbReference type="SAM" id="MobiDB-lite"/>
    </source>
</evidence>
<feature type="domain" description="ABC transmembrane type-1" evidence="9">
    <location>
        <begin position="92"/>
        <end position="304"/>
    </location>
</feature>
<keyword evidence="6 7" id="KW-0472">Membrane</keyword>
<dbReference type="InterPro" id="IPR000515">
    <property type="entry name" value="MetI-like"/>
</dbReference>
<dbReference type="InterPro" id="IPR051393">
    <property type="entry name" value="ABC_transporter_permease"/>
</dbReference>
<feature type="transmembrane region" description="Helical" evidence="7">
    <location>
        <begin position="96"/>
        <end position="117"/>
    </location>
</feature>
<feature type="transmembrane region" description="Helical" evidence="7">
    <location>
        <begin position="129"/>
        <end position="149"/>
    </location>
</feature>
<dbReference type="PANTHER" id="PTHR30193">
    <property type="entry name" value="ABC TRANSPORTER PERMEASE PROTEIN"/>
    <property type="match status" value="1"/>
</dbReference>
<dbReference type="Pfam" id="PF00528">
    <property type="entry name" value="BPD_transp_1"/>
    <property type="match status" value="1"/>
</dbReference>
<gene>
    <name evidence="10" type="ORF">GT019_05600</name>
</gene>
<reference evidence="10 11" key="1">
    <citation type="submission" date="2020-01" db="EMBL/GenBank/DDBJ databases">
        <title>Paenibacillus soybeanensis sp. nov. isolated from the nodules of soybean (Glycine max(L.) Merr).</title>
        <authorList>
            <person name="Wang H."/>
        </authorList>
    </citation>
    <scope>NUCLEOTIDE SEQUENCE [LARGE SCALE GENOMIC DNA]</scope>
    <source>
        <strain evidence="10 11">T1</strain>
    </source>
</reference>
<feature type="transmembrane region" description="Helical" evidence="7">
    <location>
        <begin position="231"/>
        <end position="251"/>
    </location>
</feature>
<name>A0ABW9XLL1_9BACL</name>
<dbReference type="SUPFAM" id="SSF161098">
    <property type="entry name" value="MetI-like"/>
    <property type="match status" value="1"/>
</dbReference>
<evidence type="ECO:0000259" key="9">
    <source>
        <dbReference type="PROSITE" id="PS50928"/>
    </source>
</evidence>
<proteinExistence type="inferred from homology"/>
<evidence type="ECO:0000256" key="2">
    <source>
        <dbReference type="ARBA" id="ARBA00022448"/>
    </source>
</evidence>
<keyword evidence="11" id="KW-1185">Reference proteome</keyword>
<evidence type="ECO:0000256" key="5">
    <source>
        <dbReference type="ARBA" id="ARBA00022989"/>
    </source>
</evidence>
<evidence type="ECO:0000313" key="10">
    <source>
        <dbReference type="EMBL" id="NBD23339.1"/>
    </source>
</evidence>
<dbReference type="Proteomes" id="UP000665561">
    <property type="component" value="Unassembled WGS sequence"/>
</dbReference>
<feature type="transmembrane region" description="Helical" evidence="7">
    <location>
        <begin position="285"/>
        <end position="308"/>
    </location>
</feature>
<evidence type="ECO:0000256" key="7">
    <source>
        <dbReference type="RuleBase" id="RU363032"/>
    </source>
</evidence>
<evidence type="ECO:0000256" key="3">
    <source>
        <dbReference type="ARBA" id="ARBA00022475"/>
    </source>
</evidence>
<keyword evidence="5 7" id="KW-1133">Transmembrane helix</keyword>
<keyword evidence="2 7" id="KW-0813">Transport</keyword>
<organism evidence="10 11">
    <name type="scientific">Paenibacillus glycinis</name>
    <dbReference type="NCBI Taxonomy" id="2697035"/>
    <lineage>
        <taxon>Bacteria</taxon>
        <taxon>Bacillati</taxon>
        <taxon>Bacillota</taxon>
        <taxon>Bacilli</taxon>
        <taxon>Bacillales</taxon>
        <taxon>Paenibacillaceae</taxon>
        <taxon>Paenibacillus</taxon>
    </lineage>
</organism>